<feature type="transmembrane region" description="Helical" evidence="9">
    <location>
        <begin position="464"/>
        <end position="482"/>
    </location>
</feature>
<proteinExistence type="inferred from homology"/>
<dbReference type="Proteomes" id="UP000001514">
    <property type="component" value="Unassembled WGS sequence"/>
</dbReference>
<comment type="cofactor">
    <cofactor evidence="1">
        <name>FAD</name>
        <dbReference type="ChEBI" id="CHEBI:57692"/>
    </cofactor>
</comment>
<accession>D8RCG0</accession>
<evidence type="ECO:0000313" key="12">
    <source>
        <dbReference type="EMBL" id="EFJ29848.1"/>
    </source>
</evidence>
<dbReference type="PANTHER" id="PTHR43557">
    <property type="entry name" value="APOPTOSIS-INDUCING FACTOR 1"/>
    <property type="match status" value="1"/>
</dbReference>
<dbReference type="InterPro" id="IPR036188">
    <property type="entry name" value="FAD/NAD-bd_sf"/>
</dbReference>
<reference evidence="12 13" key="1">
    <citation type="journal article" date="2011" name="Science">
        <title>The Selaginella genome identifies genetic changes associated with the evolution of vascular plants.</title>
        <authorList>
            <person name="Banks J.A."/>
            <person name="Nishiyama T."/>
            <person name="Hasebe M."/>
            <person name="Bowman J.L."/>
            <person name="Gribskov M."/>
            <person name="dePamphilis C."/>
            <person name="Albert V.A."/>
            <person name="Aono N."/>
            <person name="Aoyama T."/>
            <person name="Ambrose B.A."/>
            <person name="Ashton N.W."/>
            <person name="Axtell M.J."/>
            <person name="Barker E."/>
            <person name="Barker M.S."/>
            <person name="Bennetzen J.L."/>
            <person name="Bonawitz N.D."/>
            <person name="Chapple C."/>
            <person name="Cheng C."/>
            <person name="Correa L.G."/>
            <person name="Dacre M."/>
            <person name="DeBarry J."/>
            <person name="Dreyer I."/>
            <person name="Elias M."/>
            <person name="Engstrom E.M."/>
            <person name="Estelle M."/>
            <person name="Feng L."/>
            <person name="Finet C."/>
            <person name="Floyd S.K."/>
            <person name="Frommer W.B."/>
            <person name="Fujita T."/>
            <person name="Gramzow L."/>
            <person name="Gutensohn M."/>
            <person name="Harholt J."/>
            <person name="Hattori M."/>
            <person name="Heyl A."/>
            <person name="Hirai T."/>
            <person name="Hiwatashi Y."/>
            <person name="Ishikawa M."/>
            <person name="Iwata M."/>
            <person name="Karol K.G."/>
            <person name="Koehler B."/>
            <person name="Kolukisaoglu U."/>
            <person name="Kubo M."/>
            <person name="Kurata T."/>
            <person name="Lalonde S."/>
            <person name="Li K."/>
            <person name="Li Y."/>
            <person name="Litt A."/>
            <person name="Lyons E."/>
            <person name="Manning G."/>
            <person name="Maruyama T."/>
            <person name="Michael T.P."/>
            <person name="Mikami K."/>
            <person name="Miyazaki S."/>
            <person name="Morinaga S."/>
            <person name="Murata T."/>
            <person name="Mueller-Roeber B."/>
            <person name="Nelson D.R."/>
            <person name="Obara M."/>
            <person name="Oguri Y."/>
            <person name="Olmstead R.G."/>
            <person name="Onodera N."/>
            <person name="Petersen B.L."/>
            <person name="Pils B."/>
            <person name="Prigge M."/>
            <person name="Rensing S.A."/>
            <person name="Riano-Pachon D.M."/>
            <person name="Roberts A.W."/>
            <person name="Sato Y."/>
            <person name="Scheller H.V."/>
            <person name="Schulz B."/>
            <person name="Schulz C."/>
            <person name="Shakirov E.V."/>
            <person name="Shibagaki N."/>
            <person name="Shinohara N."/>
            <person name="Shippen D.E."/>
            <person name="Soerensen I."/>
            <person name="Sotooka R."/>
            <person name="Sugimoto N."/>
            <person name="Sugita M."/>
            <person name="Sumikawa N."/>
            <person name="Tanurdzic M."/>
            <person name="Theissen G."/>
            <person name="Ulvskov P."/>
            <person name="Wakazuki S."/>
            <person name="Weng J.K."/>
            <person name="Willats W.W."/>
            <person name="Wipf D."/>
            <person name="Wolf P.G."/>
            <person name="Yang L."/>
            <person name="Zimmer A.D."/>
            <person name="Zhu Q."/>
            <person name="Mitros T."/>
            <person name="Hellsten U."/>
            <person name="Loque D."/>
            <person name="Otillar R."/>
            <person name="Salamov A."/>
            <person name="Schmutz J."/>
            <person name="Shapiro H."/>
            <person name="Lindquist E."/>
            <person name="Lucas S."/>
            <person name="Rokhsar D."/>
            <person name="Grigoriev I.V."/>
        </authorList>
    </citation>
    <scope>NUCLEOTIDE SEQUENCE [LARGE SCALE GENOMIC DNA]</scope>
</reference>
<evidence type="ECO:0000256" key="7">
    <source>
        <dbReference type="ARBA" id="ARBA00023284"/>
    </source>
</evidence>
<keyword evidence="6" id="KW-0520">NAD</keyword>
<evidence type="ECO:0000256" key="5">
    <source>
        <dbReference type="ARBA" id="ARBA00023002"/>
    </source>
</evidence>
<evidence type="ECO:0000256" key="6">
    <source>
        <dbReference type="ARBA" id="ARBA00023027"/>
    </source>
</evidence>
<feature type="domain" description="Monodehydroascorbate reductase 3-like C-terminal" evidence="11">
    <location>
        <begin position="340"/>
        <end position="423"/>
    </location>
</feature>
<dbReference type="PRINTS" id="PR00368">
    <property type="entry name" value="FADPNR"/>
</dbReference>
<evidence type="ECO:0000256" key="9">
    <source>
        <dbReference type="SAM" id="Phobius"/>
    </source>
</evidence>
<dbReference type="Gene3D" id="3.50.50.60">
    <property type="entry name" value="FAD/NAD(P)-binding domain"/>
    <property type="match status" value="2"/>
</dbReference>
<feature type="domain" description="FAD/NAD(P)-binding" evidence="10">
    <location>
        <begin position="6"/>
        <end position="321"/>
    </location>
</feature>
<dbReference type="EC" id="1.6.5.4" evidence="8"/>
<dbReference type="STRING" id="88036.D8RCG0"/>
<dbReference type="InterPro" id="IPR048618">
    <property type="entry name" value="MDHAR3-like_C"/>
</dbReference>
<dbReference type="SUPFAM" id="SSF51905">
    <property type="entry name" value="FAD/NAD(P)-binding domain"/>
    <property type="match status" value="2"/>
</dbReference>
<evidence type="ECO:0000259" key="10">
    <source>
        <dbReference type="Pfam" id="PF07992"/>
    </source>
</evidence>
<sequence>MGRSFRFVILGGGVSAGYAALEFVRLGIPAGDLCIITDEAVAPYERPALSKGFLLPEGAVRLPAFHTCVGVGAERLTARWYKEHGIELLLNTQVVSVDLKRQTLLTSAKETIAYLTLIVATGARVLRLEEFGVTGADARNIFYLRNLHDATKLVEAMQSCSGGKAVVIGGGYIGMECAAALVSNGVHVTMVFPESHCIARLFTPQIATFYEDYYTRRGVVFVKGTVMSTFESDIDGKVAAVVLKDGTRLPADLVVVGVGIRPNTTLLEGQLTMEKGGIKVNGKMRTSNSTVYAVGDVAAFPLKMYGDVRRLEHVDHARKSAAHAVESIMHPERAKDYDYLPYFYSRVFSLSWQFFGDNSGECLLFGDLKSEKFGAYWVDRGRLVGAFLEGGSKSEYAALAVVARKRPMVEDVQLLAGQGIKFALALCEATSSDSLVSTMAATDDERGAMAAVASDLLQHSGFKVGAGIVVAVAVSWVAYWYGRKKWRK</sequence>
<dbReference type="PRINTS" id="PR00411">
    <property type="entry name" value="PNDRDTASEI"/>
</dbReference>
<gene>
    <name evidence="12" type="ORF">SELMODRAFT_440551</name>
</gene>
<dbReference type="Pfam" id="PF07992">
    <property type="entry name" value="Pyr_redox_2"/>
    <property type="match status" value="1"/>
</dbReference>
<evidence type="ECO:0000313" key="13">
    <source>
        <dbReference type="Proteomes" id="UP000001514"/>
    </source>
</evidence>
<comment type="similarity">
    <text evidence="2">Belongs to the FAD-dependent oxidoreductase family.</text>
</comment>
<dbReference type="Gramene" id="EFJ29848">
    <property type="protein sequence ID" value="EFJ29848"/>
    <property type="gene ID" value="SELMODRAFT_440551"/>
</dbReference>
<keyword evidence="3" id="KW-0285">Flavoprotein</keyword>
<evidence type="ECO:0000256" key="8">
    <source>
        <dbReference type="ARBA" id="ARBA00038920"/>
    </source>
</evidence>
<keyword evidence="9" id="KW-1133">Transmembrane helix</keyword>
<dbReference type="OMA" id="WFWSNQA"/>
<keyword evidence="7" id="KW-0676">Redox-active center</keyword>
<dbReference type="SUPFAM" id="SSF55424">
    <property type="entry name" value="FAD/NAD-linked reductases, dimerisation (C-terminal) domain"/>
    <property type="match status" value="1"/>
</dbReference>
<evidence type="ECO:0000256" key="1">
    <source>
        <dbReference type="ARBA" id="ARBA00001974"/>
    </source>
</evidence>
<evidence type="ECO:0000256" key="3">
    <source>
        <dbReference type="ARBA" id="ARBA00022630"/>
    </source>
</evidence>
<dbReference type="InterPro" id="IPR050446">
    <property type="entry name" value="FAD-oxidoreductase/Apoptosis"/>
</dbReference>
<dbReference type="Gene3D" id="3.30.390.30">
    <property type="match status" value="1"/>
</dbReference>
<dbReference type="InterPro" id="IPR023753">
    <property type="entry name" value="FAD/NAD-binding_dom"/>
</dbReference>
<dbReference type="KEGG" id="smo:SELMODRAFT_440551"/>
<dbReference type="PANTHER" id="PTHR43557:SF2">
    <property type="entry name" value="RIESKE DOMAIN-CONTAINING PROTEIN-RELATED"/>
    <property type="match status" value="1"/>
</dbReference>
<dbReference type="eggNOG" id="KOG1336">
    <property type="taxonomic scope" value="Eukaryota"/>
</dbReference>
<name>D8RCG0_SELML</name>
<organism evidence="13">
    <name type="scientific">Selaginella moellendorffii</name>
    <name type="common">Spikemoss</name>
    <dbReference type="NCBI Taxonomy" id="88036"/>
    <lineage>
        <taxon>Eukaryota</taxon>
        <taxon>Viridiplantae</taxon>
        <taxon>Streptophyta</taxon>
        <taxon>Embryophyta</taxon>
        <taxon>Tracheophyta</taxon>
        <taxon>Lycopodiopsida</taxon>
        <taxon>Selaginellales</taxon>
        <taxon>Selaginellaceae</taxon>
        <taxon>Selaginella</taxon>
    </lineage>
</organism>
<dbReference type="AlphaFoldDB" id="D8RCG0"/>
<dbReference type="EMBL" id="GL377576">
    <property type="protein sequence ID" value="EFJ29848.1"/>
    <property type="molecule type" value="Genomic_DNA"/>
</dbReference>
<dbReference type="InterPro" id="IPR016156">
    <property type="entry name" value="FAD/NAD-linked_Rdtase_dimer_sf"/>
</dbReference>
<dbReference type="HOGENOM" id="CLU_003291_4_1_1"/>
<keyword evidence="4" id="KW-0274">FAD</keyword>
<dbReference type="Pfam" id="PF21791">
    <property type="entry name" value="MDHAR3-like_C"/>
    <property type="match status" value="1"/>
</dbReference>
<dbReference type="OrthoDB" id="432169at2759"/>
<evidence type="ECO:0000256" key="4">
    <source>
        <dbReference type="ARBA" id="ARBA00022827"/>
    </source>
</evidence>
<keyword evidence="5" id="KW-0560">Oxidoreductase</keyword>
<protein>
    <recommendedName>
        <fullName evidence="8">monodehydroascorbate reductase (NADH)</fullName>
        <ecNumber evidence="8">1.6.5.4</ecNumber>
    </recommendedName>
</protein>
<dbReference type="GO" id="GO:0016656">
    <property type="term" value="F:monodehydroascorbate reductase (NADH) activity"/>
    <property type="evidence" value="ECO:0000318"/>
    <property type="project" value="GO_Central"/>
</dbReference>
<evidence type="ECO:0000259" key="11">
    <source>
        <dbReference type="Pfam" id="PF21791"/>
    </source>
</evidence>
<dbReference type="FunCoup" id="D8RCG0">
    <property type="interactions" value="1364"/>
</dbReference>
<keyword evidence="9" id="KW-0472">Membrane</keyword>
<dbReference type="InParanoid" id="D8RCG0"/>
<evidence type="ECO:0000256" key="2">
    <source>
        <dbReference type="ARBA" id="ARBA00006442"/>
    </source>
</evidence>
<keyword evidence="13" id="KW-1185">Reference proteome</keyword>
<keyword evidence="9" id="KW-0812">Transmembrane</keyword>